<evidence type="ECO:0000313" key="1">
    <source>
        <dbReference type="EMBL" id="MBF8186496.1"/>
    </source>
</evidence>
<dbReference type="EMBL" id="JADOGI010000028">
    <property type="protein sequence ID" value="MBF8186496.1"/>
    <property type="molecule type" value="Genomic_DNA"/>
</dbReference>
<dbReference type="Gene3D" id="3.90.180.10">
    <property type="entry name" value="Medium-chain alcohol dehydrogenases, catalytic domain"/>
    <property type="match status" value="1"/>
</dbReference>
<dbReference type="AlphaFoldDB" id="A0A931A5B6"/>
<protein>
    <submittedName>
        <fullName evidence="1">Uncharacterized protein</fullName>
    </submittedName>
</protein>
<organism evidence="1 2">
    <name type="scientific">Nonomuraea cypriaca</name>
    <dbReference type="NCBI Taxonomy" id="1187855"/>
    <lineage>
        <taxon>Bacteria</taxon>
        <taxon>Bacillati</taxon>
        <taxon>Actinomycetota</taxon>
        <taxon>Actinomycetes</taxon>
        <taxon>Streptosporangiales</taxon>
        <taxon>Streptosporangiaceae</taxon>
        <taxon>Nonomuraea</taxon>
    </lineage>
</organism>
<reference evidence="1" key="1">
    <citation type="submission" date="2020-11" db="EMBL/GenBank/DDBJ databases">
        <title>Whole-genome analyses of Nonomuraea sp. K274.</title>
        <authorList>
            <person name="Veyisoglu A."/>
        </authorList>
    </citation>
    <scope>NUCLEOTIDE SEQUENCE</scope>
    <source>
        <strain evidence="1">K274</strain>
    </source>
</reference>
<proteinExistence type="predicted"/>
<dbReference type="Proteomes" id="UP000605361">
    <property type="component" value="Unassembled WGS sequence"/>
</dbReference>
<keyword evidence="2" id="KW-1185">Reference proteome</keyword>
<name>A0A931A5B6_9ACTN</name>
<evidence type="ECO:0000313" key="2">
    <source>
        <dbReference type="Proteomes" id="UP000605361"/>
    </source>
</evidence>
<accession>A0A931A5B6</accession>
<gene>
    <name evidence="1" type="ORF">ITP53_12240</name>
</gene>
<dbReference type="RefSeq" id="WP_195895490.1">
    <property type="nucleotide sequence ID" value="NZ_JADOGI010000028.1"/>
</dbReference>
<sequence>MKAIRYYAYGSPEVLKLQDVDKPEVGDREGFDTTMIRDNNTGIVIGKEGWT</sequence>
<comment type="caution">
    <text evidence="1">The sequence shown here is derived from an EMBL/GenBank/DDBJ whole genome shotgun (WGS) entry which is preliminary data.</text>
</comment>